<gene>
    <name evidence="8" type="ORF">NESM_000357600</name>
</gene>
<keyword evidence="9" id="KW-1185">Reference proteome</keyword>
<evidence type="ECO:0000256" key="1">
    <source>
        <dbReference type="ARBA" id="ARBA00004651"/>
    </source>
</evidence>
<evidence type="ECO:0000256" key="2">
    <source>
        <dbReference type="ARBA" id="ARBA00022475"/>
    </source>
</evidence>
<evidence type="ECO:0000256" key="4">
    <source>
        <dbReference type="ARBA" id="ARBA00022989"/>
    </source>
</evidence>
<accession>A0AAW0EJS0</accession>
<reference evidence="8 9" key="1">
    <citation type="journal article" date="2021" name="MBio">
        <title>A New Model Trypanosomatid, Novymonas esmeraldas: Genomic Perception of Its 'Candidatus Pandoraea novymonadis' Endosymbiont.</title>
        <authorList>
            <person name="Zakharova A."/>
            <person name="Saura A."/>
            <person name="Butenko A."/>
            <person name="Podesvova L."/>
            <person name="Warmusova S."/>
            <person name="Kostygov A.Y."/>
            <person name="Nenarokova A."/>
            <person name="Lukes J."/>
            <person name="Opperdoes F.R."/>
            <person name="Yurchenko V."/>
        </authorList>
    </citation>
    <scope>NUCLEOTIDE SEQUENCE [LARGE SCALE GENOMIC DNA]</scope>
    <source>
        <strain evidence="8 9">E262AT.01</strain>
    </source>
</reference>
<feature type="transmembrane region" description="Helical" evidence="7">
    <location>
        <begin position="646"/>
        <end position="662"/>
    </location>
</feature>
<evidence type="ECO:0000313" key="8">
    <source>
        <dbReference type="EMBL" id="KAK7194413.1"/>
    </source>
</evidence>
<dbReference type="PANTHER" id="PTHR30509:SF38">
    <property type="entry name" value="FUSARIC ACID RESISTANCE PROTEIN-LIKE"/>
    <property type="match status" value="1"/>
</dbReference>
<feature type="compositionally biased region" description="Low complexity" evidence="6">
    <location>
        <begin position="23"/>
        <end position="37"/>
    </location>
</feature>
<feature type="compositionally biased region" description="Low complexity" evidence="6">
    <location>
        <begin position="90"/>
        <end position="101"/>
    </location>
</feature>
<dbReference type="EMBL" id="JAECZO010000036">
    <property type="protein sequence ID" value="KAK7194413.1"/>
    <property type="molecule type" value="Genomic_DNA"/>
</dbReference>
<feature type="region of interest" description="Disordered" evidence="6">
    <location>
        <begin position="405"/>
        <end position="462"/>
    </location>
</feature>
<feature type="compositionally biased region" description="Basic and acidic residues" evidence="6">
    <location>
        <begin position="106"/>
        <end position="118"/>
    </location>
</feature>
<dbReference type="GO" id="GO:0005886">
    <property type="term" value="C:plasma membrane"/>
    <property type="evidence" value="ECO:0007669"/>
    <property type="project" value="UniProtKB-SubCell"/>
</dbReference>
<sequence>MESVNLTALFRSQLHESDFSDGASATTASSNTSAKAETPQEGVELPAASVSPAVEESDNPQTPPHPQRSLHHQRHGDSASTGRRRDNHGSAADAASAALLGDGEEVPERRPLDGRSDPASDTTSLRAYWHALFSPQVYMPVFYALRITLLVALPLGLLARHPSVMLIFPAHVVLPLWGVVDCRYTFGEQLAANVVSLQCGVWMMLWGVLCNSWGLLHHPSGWWCSVLGVVFAISLLGDVRARRVLVLHSVLIMQMENLPGGTELIYPAKVGRDIMIATGFAFFQCLLPLRSIAVDCDAEIAAGWKSMGVLVRQAVTACWSEDPIECALAMAHLTTEPIQLLLMTMPGKLFFVMYEFWESTLRLELRRERLSVLEVCVPRLHAITDTARAMVMTRVHHMGYQRHRIQAAADRPGSDGDSRAHQPYGEDAGTHAPFGKDAAGTKPWPAREAGGVRAARHSGHHDGADASLSLDWHTRMWRRAHAILRPSVDHYLEALDAVLAGLGRHLDPQDTVEHVPFDALREAAAELQARLNQVHFELLIKSEDSVDPFLYSNVFFFHLSLIVLGERLLHYGDTMKNFDRRRYKSQLRRLWEFFFYDYWVGFWQELPRRLTLATPRDVRIFKDAIKMSCAYGVGVMFTEYMDTENVYYFGMAILMGVGWPTAGDTMEASVYRVTGMVCACSIAYVAIWHTPNLLSELAIALAGVFIALIFRDRPPYSHTAQYCSMLIVTSLNSAGSKFVLLSRIVSNSFTVMTYYAIVTLMFPIDVLRVTYNAQVAGLSLVADRFSRLVDVMNEPLSSPDATKQELVREEVASIRGSRFAMWAAVNAIGGWLPKAAAEPAPIGSPYPLREMRDMYSSLRRLASATDVISAAVGALHRDGAPEHRPDVQHVLSAVAPVMCMVDRVSRLLFQDFLDAVSQPHVWSPVTTTQHFSAFLSLSKELHHSFTMAHRRHVKALRSDFRHRVMSRTFAAAAHARVLDEDTLNRVRSASVPLHQSSGAGAHGGGGGCGGGVGASRTSFAAASEDLEATIVVVPPQDGSPRRQSTWTAEDASGPLGDGEVRRRGGDDDDNANRPDTGDSVTNRSIARSIAESIAIMRSTQRRHSRLQQQRSQSAGSGGSSSGLLAVPASPTSASSHSDEAALQAQETQHWEHALDPLEQQAQEEEYRDFVAHRALDYTHHTGEYTLSHDINMVITILVGTDMFFGEAERLLKTMYAINAYARSREPPPMEPTRAKSN</sequence>
<feature type="transmembrane region" description="Helical" evidence="7">
    <location>
        <begin position="669"/>
        <end position="687"/>
    </location>
</feature>
<comment type="caution">
    <text evidence="8">The sequence shown here is derived from an EMBL/GenBank/DDBJ whole genome shotgun (WGS) entry which is preliminary data.</text>
</comment>
<evidence type="ECO:0000313" key="9">
    <source>
        <dbReference type="Proteomes" id="UP001430356"/>
    </source>
</evidence>
<keyword evidence="4 7" id="KW-1133">Transmembrane helix</keyword>
<evidence type="ECO:0000256" key="3">
    <source>
        <dbReference type="ARBA" id="ARBA00022692"/>
    </source>
</evidence>
<comment type="subcellular location">
    <subcellularLocation>
        <location evidence="1">Cell membrane</location>
        <topology evidence="1">Multi-pass membrane protein</topology>
    </subcellularLocation>
</comment>
<dbReference type="Proteomes" id="UP001430356">
    <property type="component" value="Unassembled WGS sequence"/>
</dbReference>
<evidence type="ECO:0000256" key="6">
    <source>
        <dbReference type="SAM" id="MobiDB-lite"/>
    </source>
</evidence>
<keyword evidence="2" id="KW-1003">Cell membrane</keyword>
<feature type="region of interest" description="Disordered" evidence="6">
    <location>
        <begin position="14"/>
        <end position="120"/>
    </location>
</feature>
<feature type="compositionally biased region" description="Basic and acidic residues" evidence="6">
    <location>
        <begin position="1058"/>
        <end position="1076"/>
    </location>
</feature>
<dbReference type="PANTHER" id="PTHR30509">
    <property type="entry name" value="P-HYDROXYBENZOIC ACID EFFLUX PUMP SUBUNIT-RELATED"/>
    <property type="match status" value="1"/>
</dbReference>
<evidence type="ECO:0000256" key="7">
    <source>
        <dbReference type="SAM" id="Phobius"/>
    </source>
</evidence>
<evidence type="ECO:0000256" key="5">
    <source>
        <dbReference type="ARBA" id="ARBA00023136"/>
    </source>
</evidence>
<organism evidence="8 9">
    <name type="scientific">Novymonas esmeraldas</name>
    <dbReference type="NCBI Taxonomy" id="1808958"/>
    <lineage>
        <taxon>Eukaryota</taxon>
        <taxon>Discoba</taxon>
        <taxon>Euglenozoa</taxon>
        <taxon>Kinetoplastea</taxon>
        <taxon>Metakinetoplastina</taxon>
        <taxon>Trypanosomatida</taxon>
        <taxon>Trypanosomatidae</taxon>
        <taxon>Novymonas</taxon>
    </lineage>
</organism>
<feature type="region of interest" description="Disordered" evidence="6">
    <location>
        <begin position="1098"/>
        <end position="1148"/>
    </location>
</feature>
<protein>
    <submittedName>
        <fullName evidence="8">Uncharacterized protein</fullName>
    </submittedName>
</protein>
<name>A0AAW0EJS0_9TRYP</name>
<feature type="transmembrane region" description="Helical" evidence="7">
    <location>
        <begin position="693"/>
        <end position="710"/>
    </location>
</feature>
<proteinExistence type="predicted"/>
<keyword evidence="3 7" id="KW-0812">Transmembrane</keyword>
<feature type="region of interest" description="Disordered" evidence="6">
    <location>
        <begin position="1030"/>
        <end position="1085"/>
    </location>
</feature>
<dbReference type="AlphaFoldDB" id="A0AAW0EJS0"/>
<keyword evidence="5 7" id="KW-0472">Membrane</keyword>